<name>A0ABR1BRI3_NECAM</name>
<feature type="transmembrane region" description="Helical" evidence="1">
    <location>
        <begin position="481"/>
        <end position="503"/>
    </location>
</feature>
<proteinExistence type="predicted"/>
<evidence type="ECO:0000313" key="2">
    <source>
        <dbReference type="EMBL" id="KAK6728386.1"/>
    </source>
</evidence>
<feature type="transmembrane region" description="Helical" evidence="1">
    <location>
        <begin position="429"/>
        <end position="449"/>
    </location>
</feature>
<protein>
    <recommendedName>
        <fullName evidence="4">G protein-coupled receptor</fullName>
    </recommendedName>
</protein>
<feature type="transmembrane region" description="Helical" evidence="1">
    <location>
        <begin position="349"/>
        <end position="376"/>
    </location>
</feature>
<feature type="transmembrane region" description="Helical" evidence="1">
    <location>
        <begin position="314"/>
        <end position="337"/>
    </location>
</feature>
<evidence type="ECO:0000313" key="3">
    <source>
        <dbReference type="Proteomes" id="UP001303046"/>
    </source>
</evidence>
<dbReference type="InterPro" id="IPR019425">
    <property type="entry name" value="7TM_GPCR_serpentine_rcpt_Srt"/>
</dbReference>
<feature type="transmembrane region" description="Helical" evidence="1">
    <location>
        <begin position="51"/>
        <end position="68"/>
    </location>
</feature>
<feature type="transmembrane region" description="Helical" evidence="1">
    <location>
        <begin position="20"/>
        <end position="42"/>
    </location>
</feature>
<gene>
    <name evidence="2" type="primary">Necator_chrI.g1935</name>
    <name evidence="2" type="ORF">RB195_005809</name>
</gene>
<accession>A0ABR1BRI3</accession>
<keyword evidence="1" id="KW-0472">Membrane</keyword>
<dbReference type="Pfam" id="PF10321">
    <property type="entry name" value="7TM_GPCR_Srt"/>
    <property type="match status" value="1"/>
</dbReference>
<keyword evidence="1" id="KW-1133">Transmembrane helix</keyword>
<reference evidence="2 3" key="1">
    <citation type="submission" date="2023-08" db="EMBL/GenBank/DDBJ databases">
        <title>A Necator americanus chromosomal reference genome.</title>
        <authorList>
            <person name="Ilik V."/>
            <person name="Petrzelkova K.J."/>
            <person name="Pardy F."/>
            <person name="Fuh T."/>
            <person name="Niatou-Singa F.S."/>
            <person name="Gouil Q."/>
            <person name="Baker L."/>
            <person name="Ritchie M.E."/>
            <person name="Jex A.R."/>
            <person name="Gazzola D."/>
            <person name="Li H."/>
            <person name="Toshio Fujiwara R."/>
            <person name="Zhan B."/>
            <person name="Aroian R.V."/>
            <person name="Pafco B."/>
            <person name="Schwarz E.M."/>
        </authorList>
    </citation>
    <scope>NUCLEOTIDE SEQUENCE [LARGE SCALE GENOMIC DNA]</scope>
    <source>
        <strain evidence="2 3">Aroian</strain>
        <tissue evidence="2">Whole animal</tissue>
    </source>
</reference>
<dbReference type="EMBL" id="JAVFWL010000001">
    <property type="protein sequence ID" value="KAK6728386.1"/>
    <property type="molecule type" value="Genomic_DNA"/>
</dbReference>
<feature type="transmembrane region" description="Helical" evidence="1">
    <location>
        <begin position="515"/>
        <end position="535"/>
    </location>
</feature>
<organism evidence="2 3">
    <name type="scientific">Necator americanus</name>
    <name type="common">Human hookworm</name>
    <dbReference type="NCBI Taxonomy" id="51031"/>
    <lineage>
        <taxon>Eukaryota</taxon>
        <taxon>Metazoa</taxon>
        <taxon>Ecdysozoa</taxon>
        <taxon>Nematoda</taxon>
        <taxon>Chromadorea</taxon>
        <taxon>Rhabditida</taxon>
        <taxon>Rhabditina</taxon>
        <taxon>Rhabditomorpha</taxon>
        <taxon>Strongyloidea</taxon>
        <taxon>Ancylostomatidae</taxon>
        <taxon>Bunostominae</taxon>
        <taxon>Necator</taxon>
    </lineage>
</organism>
<feature type="transmembrane region" description="Helical" evidence="1">
    <location>
        <begin position="261"/>
        <end position="280"/>
    </location>
</feature>
<evidence type="ECO:0008006" key="4">
    <source>
        <dbReference type="Google" id="ProtNLM"/>
    </source>
</evidence>
<keyword evidence="3" id="KW-1185">Reference proteome</keyword>
<comment type="caution">
    <text evidence="2">The sequence shown here is derived from an EMBL/GenBank/DDBJ whole genome shotgun (WGS) entry which is preliminary data.</text>
</comment>
<feature type="transmembrane region" description="Helical" evidence="1">
    <location>
        <begin position="88"/>
        <end position="111"/>
    </location>
</feature>
<dbReference type="Proteomes" id="UP001303046">
    <property type="component" value="Unassembled WGS sequence"/>
</dbReference>
<evidence type="ECO:0000256" key="1">
    <source>
        <dbReference type="SAM" id="Phobius"/>
    </source>
</evidence>
<keyword evidence="1" id="KW-0812">Transmembrane</keyword>
<sequence length="608" mass="68870">MYYCNEPELIFYGGTRTAVAGALIGVDALSIGLHVLFIMAIYKMAGWESDFAFVLLITMSAIAIFRYMDDIVCYMLALKYVDFCTNHHLFTTLGSIKLSAYFSTILIALLMSIHRMIYTLRATRASSLLTPRFMKAFMNIHEILPTVSRGVDMRATKSPEIYRIPASHPVFLGRNGILEVHEAPMSLKDSSKASVTALTISGSSLEKVGVLVLVCGFFAAVIVVANPDDVHYHFVPSYLSYDDLSESTWEILRLTQKTINYTFALSSVITYAVIFTYLFICHSLSFKNNNELRMTVQMYCIDPDPVFWGSTRTISAISLITIAVVSLGLHGLFIIVVRRLAGWKSSFSFALLISMSMVSITRFLVEIVCDILALAYTDFCANHHLFTTLGSINASAYFTVILLTILMTIHRMIYTICATRASTFLFPSLMKGVLVFVWAFFIAFIAIAHPNDVHYHYVPNLLSFDDLSENSWIFLRFAERIANYTLGISNIIAYSILFGYLFCRHALSLKHNRELRMTIQTALFVIIQCTYFIYWEFIEKEKRTAVGLMTRSIINLAYYDSTLLPYFCINKSVQKQMVNILCTKKSPIAHSRTLSVNPNIHTCSKIRR</sequence>